<dbReference type="Pfam" id="PF00697">
    <property type="entry name" value="PRAI"/>
    <property type="match status" value="1"/>
</dbReference>
<proteinExistence type="inferred from homology"/>
<dbReference type="EC" id="5.3.1.24" evidence="3 9"/>
<dbReference type="InterPro" id="IPR001240">
    <property type="entry name" value="PRAI_dom"/>
</dbReference>
<evidence type="ECO:0000313" key="12">
    <source>
        <dbReference type="Proteomes" id="UP000636755"/>
    </source>
</evidence>
<evidence type="ECO:0000256" key="5">
    <source>
        <dbReference type="ARBA" id="ARBA00022605"/>
    </source>
</evidence>
<accession>A0ABR7HIQ4</accession>
<evidence type="ECO:0000256" key="9">
    <source>
        <dbReference type="HAMAP-Rule" id="MF_00135"/>
    </source>
</evidence>
<protein>
    <recommendedName>
        <fullName evidence="4 9">N-(5'-phosphoribosyl)anthranilate isomerase</fullName>
        <shortName evidence="9">PRAI</shortName>
        <ecNumber evidence="3 9">5.3.1.24</ecNumber>
    </recommendedName>
</protein>
<evidence type="ECO:0000256" key="2">
    <source>
        <dbReference type="ARBA" id="ARBA00004664"/>
    </source>
</evidence>
<dbReference type="InterPro" id="IPR044643">
    <property type="entry name" value="TrpF_fam"/>
</dbReference>
<dbReference type="InterPro" id="IPR013785">
    <property type="entry name" value="Aldolase_TIM"/>
</dbReference>
<evidence type="ECO:0000259" key="10">
    <source>
        <dbReference type="Pfam" id="PF00697"/>
    </source>
</evidence>
<dbReference type="EMBL" id="JACOPS010000001">
    <property type="protein sequence ID" value="MBC5727405.1"/>
    <property type="molecule type" value="Genomic_DNA"/>
</dbReference>
<dbReference type="InterPro" id="IPR011060">
    <property type="entry name" value="RibuloseP-bd_barrel"/>
</dbReference>
<evidence type="ECO:0000256" key="3">
    <source>
        <dbReference type="ARBA" id="ARBA00012572"/>
    </source>
</evidence>
<dbReference type="SUPFAM" id="SSF51366">
    <property type="entry name" value="Ribulose-phoshate binding barrel"/>
    <property type="match status" value="1"/>
</dbReference>
<comment type="pathway">
    <text evidence="2 9">Amino-acid biosynthesis; L-tryptophan biosynthesis; L-tryptophan from chorismate: step 3/5.</text>
</comment>
<evidence type="ECO:0000256" key="7">
    <source>
        <dbReference type="ARBA" id="ARBA00023141"/>
    </source>
</evidence>
<keyword evidence="5 9" id="KW-0028">Amino-acid biosynthesis</keyword>
<dbReference type="PANTHER" id="PTHR42894:SF1">
    <property type="entry name" value="N-(5'-PHOSPHORIBOSYL)ANTHRANILATE ISOMERASE"/>
    <property type="match status" value="1"/>
</dbReference>
<organism evidence="11 12">
    <name type="scientific">Ruminococcus intestinalis</name>
    <dbReference type="NCBI Taxonomy" id="2763066"/>
    <lineage>
        <taxon>Bacteria</taxon>
        <taxon>Bacillati</taxon>
        <taxon>Bacillota</taxon>
        <taxon>Clostridia</taxon>
        <taxon>Eubacteriales</taxon>
        <taxon>Oscillospiraceae</taxon>
        <taxon>Ruminococcus</taxon>
    </lineage>
</organism>
<keyword evidence="12" id="KW-1185">Reference proteome</keyword>
<sequence length="203" mass="22170">MTKVKICGLKNPTDIKCINTLSPDFAGFVMFFEKSHRNISVQTAQELLALLDKNIKSVAVTVSPTEEQLEQIHTLGFDYVQIHGKISEKLLSECKTPVIRAINVSGIESIGDIENLDNVKGILFDSAVPGSGKSFDWSMLEKLPKNKKMLFLAGGLTADNVAKAVAQVRPFAVDVSSGVELADKSGKDFELVRAFIENARNSK</sequence>
<evidence type="ECO:0000256" key="4">
    <source>
        <dbReference type="ARBA" id="ARBA00022272"/>
    </source>
</evidence>
<evidence type="ECO:0000313" key="11">
    <source>
        <dbReference type="EMBL" id="MBC5727405.1"/>
    </source>
</evidence>
<comment type="similarity">
    <text evidence="9">Belongs to the TrpF family.</text>
</comment>
<name>A0ABR7HIQ4_9FIRM</name>
<gene>
    <name evidence="9" type="primary">trpF</name>
    <name evidence="11" type="ORF">H8R91_02435</name>
</gene>
<dbReference type="CDD" id="cd00405">
    <property type="entry name" value="PRAI"/>
    <property type="match status" value="1"/>
</dbReference>
<dbReference type="GO" id="GO:0016853">
    <property type="term" value="F:isomerase activity"/>
    <property type="evidence" value="ECO:0007669"/>
    <property type="project" value="UniProtKB-KW"/>
</dbReference>
<keyword evidence="6 9" id="KW-0822">Tryptophan biosynthesis</keyword>
<dbReference type="HAMAP" id="MF_00135">
    <property type="entry name" value="PRAI"/>
    <property type="match status" value="1"/>
</dbReference>
<keyword evidence="8 9" id="KW-0413">Isomerase</keyword>
<reference evidence="11 12" key="1">
    <citation type="submission" date="2020-08" db="EMBL/GenBank/DDBJ databases">
        <title>Genome public.</title>
        <authorList>
            <person name="Liu C."/>
            <person name="Sun Q."/>
        </authorList>
    </citation>
    <scope>NUCLEOTIDE SEQUENCE [LARGE SCALE GENOMIC DNA]</scope>
    <source>
        <strain evidence="11 12">NSJ-71</strain>
    </source>
</reference>
<comment type="caution">
    <text evidence="11">The sequence shown here is derived from an EMBL/GenBank/DDBJ whole genome shotgun (WGS) entry which is preliminary data.</text>
</comment>
<evidence type="ECO:0000256" key="8">
    <source>
        <dbReference type="ARBA" id="ARBA00023235"/>
    </source>
</evidence>
<dbReference type="PANTHER" id="PTHR42894">
    <property type="entry name" value="N-(5'-PHOSPHORIBOSYL)ANTHRANILATE ISOMERASE"/>
    <property type="match status" value="1"/>
</dbReference>
<comment type="catalytic activity">
    <reaction evidence="1 9">
        <text>N-(5-phospho-beta-D-ribosyl)anthranilate = 1-(2-carboxyphenylamino)-1-deoxy-D-ribulose 5-phosphate</text>
        <dbReference type="Rhea" id="RHEA:21540"/>
        <dbReference type="ChEBI" id="CHEBI:18277"/>
        <dbReference type="ChEBI" id="CHEBI:58613"/>
        <dbReference type="EC" id="5.3.1.24"/>
    </reaction>
</comment>
<dbReference type="Gene3D" id="3.20.20.70">
    <property type="entry name" value="Aldolase class I"/>
    <property type="match status" value="1"/>
</dbReference>
<evidence type="ECO:0000256" key="1">
    <source>
        <dbReference type="ARBA" id="ARBA00001164"/>
    </source>
</evidence>
<evidence type="ECO:0000256" key="6">
    <source>
        <dbReference type="ARBA" id="ARBA00022822"/>
    </source>
</evidence>
<dbReference type="RefSeq" id="WP_186934728.1">
    <property type="nucleotide sequence ID" value="NZ_JACOPS010000001.1"/>
</dbReference>
<dbReference type="Proteomes" id="UP000636755">
    <property type="component" value="Unassembled WGS sequence"/>
</dbReference>
<feature type="domain" description="N-(5'phosphoribosyl) anthranilate isomerase (PRAI)" evidence="10">
    <location>
        <begin position="4"/>
        <end position="198"/>
    </location>
</feature>
<keyword evidence="7 9" id="KW-0057">Aromatic amino acid biosynthesis</keyword>